<accession>A0ABQ4YH29</accession>
<dbReference type="Proteomes" id="UP001151760">
    <property type="component" value="Unassembled WGS sequence"/>
</dbReference>
<protein>
    <recommendedName>
        <fullName evidence="3">Reverse transcriptase zinc-binding domain-containing protein</fullName>
    </recommendedName>
</protein>
<reference evidence="1" key="1">
    <citation type="journal article" date="2022" name="Int. J. Mol. Sci.">
        <title>Draft Genome of Tanacetum Coccineum: Genomic Comparison of Closely Related Tanacetum-Family Plants.</title>
        <authorList>
            <person name="Yamashiro T."/>
            <person name="Shiraishi A."/>
            <person name="Nakayama K."/>
            <person name="Satake H."/>
        </authorList>
    </citation>
    <scope>NUCLEOTIDE SEQUENCE</scope>
</reference>
<comment type="caution">
    <text evidence="1">The sequence shown here is derived from an EMBL/GenBank/DDBJ whole genome shotgun (WGS) entry which is preliminary data.</text>
</comment>
<evidence type="ECO:0000313" key="2">
    <source>
        <dbReference type="Proteomes" id="UP001151760"/>
    </source>
</evidence>
<gene>
    <name evidence="1" type="ORF">Tco_0726970</name>
</gene>
<name>A0ABQ4YH29_9ASTR</name>
<keyword evidence="2" id="KW-1185">Reference proteome</keyword>
<evidence type="ECO:0000313" key="1">
    <source>
        <dbReference type="EMBL" id="GJS77089.1"/>
    </source>
</evidence>
<reference evidence="1" key="2">
    <citation type="submission" date="2022-01" db="EMBL/GenBank/DDBJ databases">
        <authorList>
            <person name="Yamashiro T."/>
            <person name="Shiraishi A."/>
            <person name="Satake H."/>
            <person name="Nakayama K."/>
        </authorList>
    </citation>
    <scope>NUCLEOTIDE SEQUENCE</scope>
</reference>
<proteinExistence type="predicted"/>
<sequence length="508" mass="57664">MPRRQGVYSESGTSRPKFRSNKFKRLSEIEANLLEVEFEENEVWEAVKVDFEKAYACVNWEFLYEVTSQMGFERKWCGWIRACLETATSSILVNGLNIMMQEVLNTGLLEGIKIGSDETGDSKHMVWVNWEKALSSYRMGGLNIDSLKAMNWALLSKWCTDKLVYVTKGLGGGMIGHGNDVEGSLQEEGWKISDDGKFSVNIHRDLIDEKTLGSTRRQFVTPWCKSIPKKVYVFLWRLYHGRFPVCTILDDIGINKAGFDQEEDIHRVEQLLNNSSPLDVLNNHFKIFSDSNDDCTSSDDDYGEDIDFVEAPPPNSELVSLEEVKNFVTEDGEINTDILLKIKDDILHDKLLNINLLIAKIKALNDNPTPDCVLKSPSPFPILIEDSDSFFEKSNTSLSYSDNSLPEFETFSYHTKETSSGSITTHADNSLPEYDSFLLEIKPNQGELTSVIMDDIVVRQSWIIILTQREDWPRFEGSRASGCFDHRSLQSLAIIISSGRVFTNFTSI</sequence>
<evidence type="ECO:0008006" key="3">
    <source>
        <dbReference type="Google" id="ProtNLM"/>
    </source>
</evidence>
<organism evidence="1 2">
    <name type="scientific">Tanacetum coccineum</name>
    <dbReference type="NCBI Taxonomy" id="301880"/>
    <lineage>
        <taxon>Eukaryota</taxon>
        <taxon>Viridiplantae</taxon>
        <taxon>Streptophyta</taxon>
        <taxon>Embryophyta</taxon>
        <taxon>Tracheophyta</taxon>
        <taxon>Spermatophyta</taxon>
        <taxon>Magnoliopsida</taxon>
        <taxon>eudicotyledons</taxon>
        <taxon>Gunneridae</taxon>
        <taxon>Pentapetalae</taxon>
        <taxon>asterids</taxon>
        <taxon>campanulids</taxon>
        <taxon>Asterales</taxon>
        <taxon>Asteraceae</taxon>
        <taxon>Asteroideae</taxon>
        <taxon>Anthemideae</taxon>
        <taxon>Anthemidinae</taxon>
        <taxon>Tanacetum</taxon>
    </lineage>
</organism>
<dbReference type="EMBL" id="BQNB010010423">
    <property type="protein sequence ID" value="GJS77089.1"/>
    <property type="molecule type" value="Genomic_DNA"/>
</dbReference>